<name>A0A091AT68_9GAMM</name>
<dbReference type="OrthoDB" id="9773738at2"/>
<organism evidence="3 4">
    <name type="scientific">Arenimonas oryziterrae DSM 21050 = YC6267</name>
    <dbReference type="NCBI Taxonomy" id="1121015"/>
    <lineage>
        <taxon>Bacteria</taxon>
        <taxon>Pseudomonadati</taxon>
        <taxon>Pseudomonadota</taxon>
        <taxon>Gammaproteobacteria</taxon>
        <taxon>Lysobacterales</taxon>
        <taxon>Lysobacteraceae</taxon>
        <taxon>Arenimonas</taxon>
    </lineage>
</organism>
<dbReference type="NCBIfam" id="NF033105">
    <property type="entry name" value="bla_subclass_B3"/>
    <property type="match status" value="1"/>
</dbReference>
<evidence type="ECO:0000256" key="1">
    <source>
        <dbReference type="SAM" id="SignalP"/>
    </source>
</evidence>
<dbReference type="SUPFAM" id="SSF56281">
    <property type="entry name" value="Metallo-hydrolase/oxidoreductase"/>
    <property type="match status" value="1"/>
</dbReference>
<keyword evidence="1" id="KW-0732">Signal</keyword>
<dbReference type="PANTHER" id="PTHR42951:SF17">
    <property type="entry name" value="METALLO-BETA-LACTAMASE DOMAIN-CONTAINING PROTEIN"/>
    <property type="match status" value="1"/>
</dbReference>
<dbReference type="PATRIC" id="fig|1121015.4.peg.2048"/>
<evidence type="ECO:0000313" key="3">
    <source>
        <dbReference type="EMBL" id="KFN42531.1"/>
    </source>
</evidence>
<sequence>MLPFALVLALATPAVHADTTPIECDNCAEWNQPHAPFRLIGNSYYVGVDGLSSVLIVGKQGHVLIDGALPQSAERIAANIRTLGFRVEDVKWIVNSHAHYDHAGGIAALQRLSGAQVAASVLGAATLRAGTADDADPQHGYGDAMRFPPVAKVRELRDGEVLALGELRITAHYTPGHTSGGDTWTWRSCEGKVCRNLVYADSLTPVSAPGFRYTADGGARIAQFRRSIATVRALPCDVLISAHPGLSNLFDKQQARDRRGKKNALIDPNACRAYADDAEARLGKRIAEERAQAPADR</sequence>
<dbReference type="RefSeq" id="WP_022970226.1">
    <property type="nucleotide sequence ID" value="NZ_ATVD01000006.1"/>
</dbReference>
<dbReference type="Pfam" id="PF00753">
    <property type="entry name" value="Lactamase_B"/>
    <property type="match status" value="1"/>
</dbReference>
<reference evidence="3 4" key="1">
    <citation type="submission" date="2013-09" db="EMBL/GenBank/DDBJ databases">
        <title>Genome sequencing of Arenimonas oryziterrae.</title>
        <authorList>
            <person name="Chen F."/>
            <person name="Wang G."/>
        </authorList>
    </citation>
    <scope>NUCLEOTIDE SEQUENCE [LARGE SCALE GENOMIC DNA]</scope>
    <source>
        <strain evidence="3 4">YC6267</strain>
    </source>
</reference>
<keyword evidence="4" id="KW-1185">Reference proteome</keyword>
<protein>
    <recommendedName>
        <fullName evidence="2">Metallo-beta-lactamase domain-containing protein</fullName>
    </recommendedName>
</protein>
<dbReference type="eggNOG" id="COG0491">
    <property type="taxonomic scope" value="Bacteria"/>
</dbReference>
<dbReference type="EMBL" id="AVCI01000009">
    <property type="protein sequence ID" value="KFN42531.1"/>
    <property type="molecule type" value="Genomic_DNA"/>
</dbReference>
<dbReference type="AlphaFoldDB" id="A0A091AT68"/>
<gene>
    <name evidence="3" type="ORF">N789_12895</name>
</gene>
<dbReference type="CDD" id="cd16290">
    <property type="entry name" value="AIM-1_SMB-1-like_MBL-B3"/>
    <property type="match status" value="1"/>
</dbReference>
<comment type="caution">
    <text evidence="3">The sequence shown here is derived from an EMBL/GenBank/DDBJ whole genome shotgun (WGS) entry which is preliminary data.</text>
</comment>
<feature type="signal peptide" evidence="1">
    <location>
        <begin position="1"/>
        <end position="17"/>
    </location>
</feature>
<dbReference type="InterPro" id="IPR036866">
    <property type="entry name" value="RibonucZ/Hydroxyglut_hydro"/>
</dbReference>
<evidence type="ECO:0000259" key="2">
    <source>
        <dbReference type="SMART" id="SM00849"/>
    </source>
</evidence>
<dbReference type="Gene3D" id="3.60.15.10">
    <property type="entry name" value="Ribonuclease Z/Hydroxyacylglutathione hydrolase-like"/>
    <property type="match status" value="1"/>
</dbReference>
<dbReference type="InterPro" id="IPR050855">
    <property type="entry name" value="NDM-1-like"/>
</dbReference>
<dbReference type="PANTHER" id="PTHR42951">
    <property type="entry name" value="METALLO-BETA-LACTAMASE DOMAIN-CONTAINING"/>
    <property type="match status" value="1"/>
</dbReference>
<dbReference type="InterPro" id="IPR001279">
    <property type="entry name" value="Metallo-B-lactamas"/>
</dbReference>
<proteinExistence type="predicted"/>
<accession>A0A091AT68</accession>
<dbReference type="SMART" id="SM00849">
    <property type="entry name" value="Lactamase_B"/>
    <property type="match status" value="1"/>
</dbReference>
<feature type="chain" id="PRO_5001868846" description="Metallo-beta-lactamase domain-containing protein" evidence="1">
    <location>
        <begin position="18"/>
        <end position="297"/>
    </location>
</feature>
<dbReference type="Proteomes" id="UP000029385">
    <property type="component" value="Unassembled WGS sequence"/>
</dbReference>
<feature type="domain" description="Metallo-beta-lactamase" evidence="2">
    <location>
        <begin position="50"/>
        <end position="243"/>
    </location>
</feature>
<evidence type="ECO:0000313" key="4">
    <source>
        <dbReference type="Proteomes" id="UP000029385"/>
    </source>
</evidence>
<dbReference type="STRING" id="1121015.GCA_000420545_02621"/>
<dbReference type="NCBIfam" id="NF012229">
    <property type="entry name" value="bla_class_B_core"/>
    <property type="match status" value="1"/>
</dbReference>